<dbReference type="InterPro" id="IPR006047">
    <property type="entry name" value="GH13_cat_dom"/>
</dbReference>
<dbReference type="InterPro" id="IPR017853">
    <property type="entry name" value="GH"/>
</dbReference>
<evidence type="ECO:0000256" key="1">
    <source>
        <dbReference type="SAM" id="MobiDB-lite"/>
    </source>
</evidence>
<feature type="region of interest" description="Disordered" evidence="1">
    <location>
        <begin position="200"/>
        <end position="223"/>
    </location>
</feature>
<protein>
    <recommendedName>
        <fullName evidence="2">Glycosyl hydrolase family 13 catalytic domain-containing protein</fullName>
    </recommendedName>
</protein>
<dbReference type="Gene3D" id="2.60.40.1180">
    <property type="entry name" value="Golgi alpha-mannosidase II"/>
    <property type="match status" value="1"/>
</dbReference>
<dbReference type="PANTHER" id="PTHR43002">
    <property type="entry name" value="GLYCOGEN DEBRANCHING ENZYME"/>
    <property type="match status" value="1"/>
</dbReference>
<dbReference type="RefSeq" id="WP_154525707.1">
    <property type="nucleotide sequence ID" value="NZ_VULZ01000009.1"/>
</dbReference>
<dbReference type="SUPFAM" id="SSF51011">
    <property type="entry name" value="Glycosyl hydrolase domain"/>
    <property type="match status" value="1"/>
</dbReference>
<dbReference type="AlphaFoldDB" id="A0A6L5X6T0"/>
<sequence length="616" mass="69118">MDWKPLVKEISTFDRTVIPHSRLEEDGMVFSAEAPEGEPLELILYDKDSGEEKAIVPFPGRPCIGNIRVLKVSGIPAEKVSYNFKCGKEILQDPWAQRIYGAEVYGEKRSGRIRCGFLTDSFEWGEDIPREGIPFRDSVLYEMNVRGFTKGRRSGVRQKGTFEGVIEKIPYLKSLGITAIVLMPCYEFDETEAFRRARVGAPEGSQDEQRANGPKPAIGPKPGPLPLNPESVNLWGFGPGFLLTPKASYSASGNPYRSFCEMVRALHQAGLEVLMEMDFSGSVTAEMMLSALVWWRSVYHVDGFFLFGDQKCLDAVCRNPALTGCKLISEYFSAPDMYPDGRKTAFRNLAECNRGFQNDARRFLKGDEGSLQPFLGRARYNPKDTAVVNEITMHDGFTLMDLVSYNDQHNGADEGQSAPQYSWNCGAEGPTRRKEVLKLRLRQIRNALAMLFLSQGTPMILAGDEMGNTQKGNSNAWCFDSELSWVDWSSSSMSNAILEYVRALVRFRRSHSLLHQERELSSCAMGDYFPQYSCHGENAWFAPPTAQDRSAGLMYSMKGEACLYVAYNFHWEEKQLALPDLPGERAWRVVLSTSDRKNKVGRTISVPARSVVVLEG</sequence>
<name>A0A6L5X6T0_9FIRM</name>
<accession>A0A6L5X6T0</accession>
<organism evidence="3 4">
    <name type="scientific">Porcincola intestinalis</name>
    <dbReference type="NCBI Taxonomy" id="2606632"/>
    <lineage>
        <taxon>Bacteria</taxon>
        <taxon>Bacillati</taxon>
        <taxon>Bacillota</taxon>
        <taxon>Clostridia</taxon>
        <taxon>Lachnospirales</taxon>
        <taxon>Lachnospiraceae</taxon>
        <taxon>Porcincola</taxon>
    </lineage>
</organism>
<dbReference type="GO" id="GO:0005975">
    <property type="term" value="P:carbohydrate metabolic process"/>
    <property type="evidence" value="ECO:0007669"/>
    <property type="project" value="InterPro"/>
</dbReference>
<dbReference type="InterPro" id="IPR013780">
    <property type="entry name" value="Glyco_hydro_b"/>
</dbReference>
<evidence type="ECO:0000313" key="4">
    <source>
        <dbReference type="Proteomes" id="UP000481852"/>
    </source>
</evidence>
<dbReference type="Proteomes" id="UP000481852">
    <property type="component" value="Unassembled WGS sequence"/>
</dbReference>
<proteinExistence type="predicted"/>
<dbReference type="SUPFAM" id="SSF51445">
    <property type="entry name" value="(Trans)glycosidases"/>
    <property type="match status" value="1"/>
</dbReference>
<dbReference type="Gene3D" id="3.20.20.80">
    <property type="entry name" value="Glycosidases"/>
    <property type="match status" value="2"/>
</dbReference>
<dbReference type="EMBL" id="VULZ01000009">
    <property type="protein sequence ID" value="MSS15145.1"/>
    <property type="molecule type" value="Genomic_DNA"/>
</dbReference>
<reference evidence="3 4" key="1">
    <citation type="submission" date="2019-08" db="EMBL/GenBank/DDBJ databases">
        <title>In-depth cultivation of the pig gut microbiome towards novel bacterial diversity and tailored functional studies.</title>
        <authorList>
            <person name="Wylensek D."/>
            <person name="Hitch T.C.A."/>
            <person name="Clavel T."/>
        </authorList>
    </citation>
    <scope>NUCLEOTIDE SEQUENCE [LARGE SCALE GENOMIC DNA]</scope>
    <source>
        <strain evidence="3 4">Oil+RF-744-WCA-WT-11</strain>
    </source>
</reference>
<comment type="caution">
    <text evidence="3">The sequence shown here is derived from an EMBL/GenBank/DDBJ whole genome shotgun (WGS) entry which is preliminary data.</text>
</comment>
<evidence type="ECO:0000313" key="3">
    <source>
        <dbReference type="EMBL" id="MSS15145.1"/>
    </source>
</evidence>
<dbReference type="Pfam" id="PF00128">
    <property type="entry name" value="Alpha-amylase"/>
    <property type="match status" value="1"/>
</dbReference>
<gene>
    <name evidence="3" type="ORF">FYJ35_08885</name>
</gene>
<feature type="domain" description="Glycosyl hydrolase family 13 catalytic" evidence="2">
    <location>
        <begin position="116"/>
        <end position="508"/>
    </location>
</feature>
<dbReference type="SMART" id="SM00642">
    <property type="entry name" value="Aamy"/>
    <property type="match status" value="1"/>
</dbReference>
<keyword evidence="4" id="KW-1185">Reference proteome</keyword>
<evidence type="ECO:0000259" key="2">
    <source>
        <dbReference type="SMART" id="SM00642"/>
    </source>
</evidence>